<dbReference type="OrthoDB" id="2505422at2759"/>
<reference evidence="2 3" key="1">
    <citation type="submission" date="2015-08" db="EMBL/GenBank/DDBJ databases">
        <title>Next Generation Sequencing and Analysis of the Genome of Puccinia sorghi L Schw, the Causal Agent of Maize Common Rust.</title>
        <authorList>
            <person name="Rochi L."/>
            <person name="Burguener G."/>
            <person name="Darino M."/>
            <person name="Turjanski A."/>
            <person name="Kreff E."/>
            <person name="Dieguez M.J."/>
            <person name="Sacco F."/>
        </authorList>
    </citation>
    <scope>NUCLEOTIDE SEQUENCE [LARGE SCALE GENOMIC DNA]</scope>
    <source>
        <strain evidence="2 3">RO10H11247</strain>
    </source>
</reference>
<evidence type="ECO:0000313" key="2">
    <source>
        <dbReference type="EMBL" id="KNZ61760.1"/>
    </source>
</evidence>
<dbReference type="VEuPathDB" id="FungiDB:VP01_1360g1"/>
<feature type="signal peptide" evidence="1">
    <location>
        <begin position="1"/>
        <end position="22"/>
    </location>
</feature>
<name>A0A0L6VNN4_9BASI</name>
<keyword evidence="1" id="KW-0732">Signal</keyword>
<dbReference type="EMBL" id="LAVV01004010">
    <property type="protein sequence ID" value="KNZ61760.1"/>
    <property type="molecule type" value="Genomic_DNA"/>
</dbReference>
<sequence length="244" mass="24824">MFSNTLSMLLLLVSIYSSGVHAVPGMGHPTLSARQASLTSSQSSSSSSSTEMFMSSWQSLSQSFTQTRTVFEQQSSVTVAYQSVQTLQQSYQAAYDQFQACSACSTGLAQSGFQTQFKQSVTEMYTSFQSIITTGQQVYGSQWNSQFAPVFKQMSSFGGFCHSIAGILKIDLGGILSGLGLNIDLFANIGINLSGILGGGSGGGLLGGILGGGSGGGLLGGILGGGQNGGGQGGGNGLLGGLLG</sequence>
<protein>
    <submittedName>
        <fullName evidence="2">Uncharacterized protein</fullName>
    </submittedName>
</protein>
<proteinExistence type="predicted"/>
<accession>A0A0L6VNN4</accession>
<evidence type="ECO:0000313" key="3">
    <source>
        <dbReference type="Proteomes" id="UP000037035"/>
    </source>
</evidence>
<dbReference type="AlphaFoldDB" id="A0A0L6VNN4"/>
<keyword evidence="3" id="KW-1185">Reference proteome</keyword>
<feature type="chain" id="PRO_5005568475" evidence="1">
    <location>
        <begin position="23"/>
        <end position="244"/>
    </location>
</feature>
<gene>
    <name evidence="2" type="ORF">VP01_1360g1</name>
</gene>
<dbReference type="Proteomes" id="UP000037035">
    <property type="component" value="Unassembled WGS sequence"/>
</dbReference>
<comment type="caution">
    <text evidence="2">The sequence shown here is derived from an EMBL/GenBank/DDBJ whole genome shotgun (WGS) entry which is preliminary data.</text>
</comment>
<evidence type="ECO:0000256" key="1">
    <source>
        <dbReference type="SAM" id="SignalP"/>
    </source>
</evidence>
<organism evidence="2 3">
    <name type="scientific">Puccinia sorghi</name>
    <dbReference type="NCBI Taxonomy" id="27349"/>
    <lineage>
        <taxon>Eukaryota</taxon>
        <taxon>Fungi</taxon>
        <taxon>Dikarya</taxon>
        <taxon>Basidiomycota</taxon>
        <taxon>Pucciniomycotina</taxon>
        <taxon>Pucciniomycetes</taxon>
        <taxon>Pucciniales</taxon>
        <taxon>Pucciniaceae</taxon>
        <taxon>Puccinia</taxon>
    </lineage>
</organism>